<reference evidence="1 2" key="1">
    <citation type="journal article" date="2018" name="Sci. Data">
        <title>The draft genome sequence of cork oak.</title>
        <authorList>
            <person name="Ramos A.M."/>
            <person name="Usie A."/>
            <person name="Barbosa P."/>
            <person name="Barros P.M."/>
            <person name="Capote T."/>
            <person name="Chaves I."/>
            <person name="Simoes F."/>
            <person name="Abreu I."/>
            <person name="Carrasquinho I."/>
            <person name="Faro C."/>
            <person name="Guimaraes J.B."/>
            <person name="Mendonca D."/>
            <person name="Nobrega F."/>
            <person name="Rodrigues L."/>
            <person name="Saibo N.J.M."/>
            <person name="Varela M.C."/>
            <person name="Egas C."/>
            <person name="Matos J."/>
            <person name="Miguel C.M."/>
            <person name="Oliveira M.M."/>
            <person name="Ricardo C.P."/>
            <person name="Goncalves S."/>
        </authorList>
    </citation>
    <scope>NUCLEOTIDE SEQUENCE [LARGE SCALE GENOMIC DNA]</scope>
    <source>
        <strain evidence="2">cv. HL8</strain>
    </source>
</reference>
<dbReference type="AlphaFoldDB" id="A0AAW0LWW1"/>
<keyword evidence="2" id="KW-1185">Reference proteome</keyword>
<name>A0AAW0LWW1_QUESU</name>
<evidence type="ECO:0000313" key="1">
    <source>
        <dbReference type="EMBL" id="KAK7856157.1"/>
    </source>
</evidence>
<dbReference type="EMBL" id="PKMF04000039">
    <property type="protein sequence ID" value="KAK7856157.1"/>
    <property type="molecule type" value="Genomic_DNA"/>
</dbReference>
<comment type="caution">
    <text evidence="1">The sequence shown here is derived from an EMBL/GenBank/DDBJ whole genome shotgun (WGS) entry which is preliminary data.</text>
</comment>
<sequence length="17" mass="1919">MDQGDFSRLAESMADFV</sequence>
<proteinExistence type="predicted"/>
<evidence type="ECO:0000313" key="2">
    <source>
        <dbReference type="Proteomes" id="UP000237347"/>
    </source>
</evidence>
<accession>A0AAW0LWW1</accession>
<organism evidence="1 2">
    <name type="scientific">Quercus suber</name>
    <name type="common">Cork oak</name>
    <dbReference type="NCBI Taxonomy" id="58331"/>
    <lineage>
        <taxon>Eukaryota</taxon>
        <taxon>Viridiplantae</taxon>
        <taxon>Streptophyta</taxon>
        <taxon>Embryophyta</taxon>
        <taxon>Tracheophyta</taxon>
        <taxon>Spermatophyta</taxon>
        <taxon>Magnoliopsida</taxon>
        <taxon>eudicotyledons</taxon>
        <taxon>Gunneridae</taxon>
        <taxon>Pentapetalae</taxon>
        <taxon>rosids</taxon>
        <taxon>fabids</taxon>
        <taxon>Fagales</taxon>
        <taxon>Fagaceae</taxon>
        <taxon>Quercus</taxon>
    </lineage>
</organism>
<dbReference type="Proteomes" id="UP000237347">
    <property type="component" value="Unassembled WGS sequence"/>
</dbReference>
<gene>
    <name evidence="1" type="ORF">CFP56_024984</name>
</gene>
<protein>
    <submittedName>
        <fullName evidence="1">Uncharacterized protein</fullName>
    </submittedName>
</protein>